<evidence type="ECO:0000313" key="2">
    <source>
        <dbReference type="EMBL" id="RUS71903.1"/>
    </source>
</evidence>
<comment type="caution">
    <text evidence="2">The sequence shown here is derived from an EMBL/GenBank/DDBJ whole genome shotgun (WGS) entry which is preliminary data.</text>
</comment>
<dbReference type="EMBL" id="RQTK01001142">
    <property type="protein sequence ID" value="RUS71903.1"/>
    <property type="molecule type" value="Genomic_DNA"/>
</dbReference>
<gene>
    <name evidence="2" type="ORF">EGW08_020332</name>
</gene>
<accession>A0A3S0Z6S1</accession>
<reference evidence="2 3" key="1">
    <citation type="submission" date="2019-01" db="EMBL/GenBank/DDBJ databases">
        <title>A draft genome assembly of the solar-powered sea slug Elysia chlorotica.</title>
        <authorList>
            <person name="Cai H."/>
            <person name="Li Q."/>
            <person name="Fang X."/>
            <person name="Li J."/>
            <person name="Curtis N.E."/>
            <person name="Altenburger A."/>
            <person name="Shibata T."/>
            <person name="Feng M."/>
            <person name="Maeda T."/>
            <person name="Schwartz J.A."/>
            <person name="Shigenobu S."/>
            <person name="Lundholm N."/>
            <person name="Nishiyama T."/>
            <person name="Yang H."/>
            <person name="Hasebe M."/>
            <person name="Li S."/>
            <person name="Pierce S.K."/>
            <person name="Wang J."/>
        </authorList>
    </citation>
    <scope>NUCLEOTIDE SEQUENCE [LARGE SCALE GENOMIC DNA]</scope>
    <source>
        <strain evidence="2">EC2010</strain>
        <tissue evidence="2">Whole organism of an adult</tissue>
    </source>
</reference>
<protein>
    <submittedName>
        <fullName evidence="2">Uncharacterized protein</fullName>
    </submittedName>
</protein>
<dbReference type="AlphaFoldDB" id="A0A3S0Z6S1"/>
<name>A0A3S0Z6S1_ELYCH</name>
<sequence length="213" mass="23633">MAAAGAAAAAKYFGVNCHGPKTPQPRQTANDCIQSVQTFTPNHPARHGTGCRLRFAVERAIARPRASQTQPLLWRGFHYPQRGRHPTPHPPVGPSRPRYAHSQPVGYRITRTSSLTGRQHKFWGAGTTGDRGASGQQMEPAMGTDEYDSTPYGVFEFLDIVYDFGSSKSNTRKFATPKRGQRVSAREDSRFARHQSRVECLPNTVKAMFKYGT</sequence>
<dbReference type="Proteomes" id="UP000271974">
    <property type="component" value="Unassembled WGS sequence"/>
</dbReference>
<proteinExistence type="predicted"/>
<evidence type="ECO:0000313" key="3">
    <source>
        <dbReference type="Proteomes" id="UP000271974"/>
    </source>
</evidence>
<keyword evidence="3" id="KW-1185">Reference proteome</keyword>
<evidence type="ECO:0000256" key="1">
    <source>
        <dbReference type="SAM" id="MobiDB-lite"/>
    </source>
</evidence>
<feature type="region of interest" description="Disordered" evidence="1">
    <location>
        <begin position="78"/>
        <end position="101"/>
    </location>
</feature>
<organism evidence="2 3">
    <name type="scientific">Elysia chlorotica</name>
    <name type="common">Eastern emerald elysia</name>
    <name type="synonym">Sea slug</name>
    <dbReference type="NCBI Taxonomy" id="188477"/>
    <lineage>
        <taxon>Eukaryota</taxon>
        <taxon>Metazoa</taxon>
        <taxon>Spiralia</taxon>
        <taxon>Lophotrochozoa</taxon>
        <taxon>Mollusca</taxon>
        <taxon>Gastropoda</taxon>
        <taxon>Heterobranchia</taxon>
        <taxon>Euthyneura</taxon>
        <taxon>Panpulmonata</taxon>
        <taxon>Sacoglossa</taxon>
        <taxon>Placobranchoidea</taxon>
        <taxon>Plakobranchidae</taxon>
        <taxon>Elysia</taxon>
    </lineage>
</organism>